<evidence type="ECO:0000256" key="1">
    <source>
        <dbReference type="SAM" id="MobiDB-lite"/>
    </source>
</evidence>
<dbReference type="Proteomes" id="UP000636800">
    <property type="component" value="Unassembled WGS sequence"/>
</dbReference>
<sequence length="119" mass="13130">MGTLAGMTQTSPGRWSSPSRGRRPLLLRMEDQSNRKKCHPFVGHRPSLTFSGISQVTDSMIMRPLCLSISRRRSSSNFLVGISSPPSSLLDGIFPSRIACSSSTESLSSLLIWQNNLFM</sequence>
<accession>A0A835UQW4</accession>
<evidence type="ECO:0000313" key="3">
    <source>
        <dbReference type="Proteomes" id="UP000636800"/>
    </source>
</evidence>
<dbReference type="OrthoDB" id="10006023at2759"/>
<name>A0A835UQW4_VANPL</name>
<feature type="non-terminal residue" evidence="2">
    <location>
        <position position="119"/>
    </location>
</feature>
<reference evidence="2 3" key="1">
    <citation type="journal article" date="2020" name="Nat. Food">
        <title>A phased Vanilla planifolia genome enables genetic improvement of flavour and production.</title>
        <authorList>
            <person name="Hasing T."/>
            <person name="Tang H."/>
            <person name="Brym M."/>
            <person name="Khazi F."/>
            <person name="Huang T."/>
            <person name="Chambers A.H."/>
        </authorList>
    </citation>
    <scope>NUCLEOTIDE SEQUENCE [LARGE SCALE GENOMIC DNA]</scope>
    <source>
        <tissue evidence="2">Leaf</tissue>
    </source>
</reference>
<comment type="caution">
    <text evidence="2">The sequence shown here is derived from an EMBL/GenBank/DDBJ whole genome shotgun (WGS) entry which is preliminary data.</text>
</comment>
<keyword evidence="3" id="KW-1185">Reference proteome</keyword>
<evidence type="ECO:0000313" key="2">
    <source>
        <dbReference type="EMBL" id="KAG0470603.1"/>
    </source>
</evidence>
<dbReference type="AlphaFoldDB" id="A0A835UQW4"/>
<organism evidence="2 3">
    <name type="scientific">Vanilla planifolia</name>
    <name type="common">Vanilla</name>
    <dbReference type="NCBI Taxonomy" id="51239"/>
    <lineage>
        <taxon>Eukaryota</taxon>
        <taxon>Viridiplantae</taxon>
        <taxon>Streptophyta</taxon>
        <taxon>Embryophyta</taxon>
        <taxon>Tracheophyta</taxon>
        <taxon>Spermatophyta</taxon>
        <taxon>Magnoliopsida</taxon>
        <taxon>Liliopsida</taxon>
        <taxon>Asparagales</taxon>
        <taxon>Orchidaceae</taxon>
        <taxon>Vanilloideae</taxon>
        <taxon>Vanilleae</taxon>
        <taxon>Vanilla</taxon>
    </lineage>
</organism>
<dbReference type="EMBL" id="JADCNL010000008">
    <property type="protein sequence ID" value="KAG0470603.1"/>
    <property type="molecule type" value="Genomic_DNA"/>
</dbReference>
<feature type="compositionally biased region" description="Polar residues" evidence="1">
    <location>
        <begin position="1"/>
        <end position="10"/>
    </location>
</feature>
<feature type="region of interest" description="Disordered" evidence="1">
    <location>
        <begin position="1"/>
        <end position="23"/>
    </location>
</feature>
<gene>
    <name evidence="2" type="ORF">HPP92_017303</name>
</gene>
<protein>
    <submittedName>
        <fullName evidence="2">Uncharacterized protein</fullName>
    </submittedName>
</protein>
<proteinExistence type="predicted"/>